<dbReference type="Proteomes" id="UP000789396">
    <property type="component" value="Unassembled WGS sequence"/>
</dbReference>
<dbReference type="AlphaFoldDB" id="A0A9N9J175"/>
<feature type="non-terminal residue" evidence="1">
    <location>
        <position position="1"/>
    </location>
</feature>
<evidence type="ECO:0000313" key="1">
    <source>
        <dbReference type="EMBL" id="CAG8759633.1"/>
    </source>
</evidence>
<feature type="non-terminal residue" evidence="1">
    <location>
        <position position="105"/>
    </location>
</feature>
<reference evidence="1" key="1">
    <citation type="submission" date="2021-06" db="EMBL/GenBank/DDBJ databases">
        <authorList>
            <person name="Kallberg Y."/>
            <person name="Tangrot J."/>
            <person name="Rosling A."/>
        </authorList>
    </citation>
    <scope>NUCLEOTIDE SEQUENCE</scope>
    <source>
        <strain evidence="1">IN212</strain>
    </source>
</reference>
<dbReference type="EMBL" id="CAJVPZ010040438">
    <property type="protein sequence ID" value="CAG8759633.1"/>
    <property type="molecule type" value="Genomic_DNA"/>
</dbReference>
<keyword evidence="2" id="KW-1185">Reference proteome</keyword>
<comment type="caution">
    <text evidence="1">The sequence shown here is derived from an EMBL/GenBank/DDBJ whole genome shotgun (WGS) entry which is preliminary data.</text>
</comment>
<evidence type="ECO:0000313" key="2">
    <source>
        <dbReference type="Proteomes" id="UP000789396"/>
    </source>
</evidence>
<proteinExistence type="predicted"/>
<sequence length="105" mass="12240">IFYDKVATELLIPETQQGSKKSIEKALGSYSEAERKKWKFEKDGEGMNLTQIQESIAGAWTEKIIRYAEKIPLISAIFRDINVENFFALRKQLRKLKQNRDSIME</sequence>
<organism evidence="1 2">
    <name type="scientific">Racocetra fulgida</name>
    <dbReference type="NCBI Taxonomy" id="60492"/>
    <lineage>
        <taxon>Eukaryota</taxon>
        <taxon>Fungi</taxon>
        <taxon>Fungi incertae sedis</taxon>
        <taxon>Mucoromycota</taxon>
        <taxon>Glomeromycotina</taxon>
        <taxon>Glomeromycetes</taxon>
        <taxon>Diversisporales</taxon>
        <taxon>Gigasporaceae</taxon>
        <taxon>Racocetra</taxon>
    </lineage>
</organism>
<gene>
    <name evidence="1" type="ORF">RFULGI_LOCUS14212</name>
</gene>
<name>A0A9N9J175_9GLOM</name>
<accession>A0A9N9J175</accession>
<protein>
    <submittedName>
        <fullName evidence="1">11608_t:CDS:1</fullName>
    </submittedName>
</protein>